<organism evidence="1 2">
    <name type="scientific">Clostridium acetobutylicum (strain ATCC 824 / DSM 792 / JCM 1419 / IAM 19013 / LMG 5710 / NBRC 13948 / NRRL B-527 / VKM B-1787 / 2291 / W)</name>
    <dbReference type="NCBI Taxonomy" id="272562"/>
    <lineage>
        <taxon>Bacteria</taxon>
        <taxon>Bacillati</taxon>
        <taxon>Bacillota</taxon>
        <taxon>Clostridia</taxon>
        <taxon>Eubacteriales</taxon>
        <taxon>Clostridiaceae</taxon>
        <taxon>Clostridium</taxon>
    </lineage>
</organism>
<protein>
    <submittedName>
        <fullName evidence="1">Uncharacterized protein</fullName>
    </submittedName>
</protein>
<sequence>MCALKKWNYAGGIYVNYDVYTGILKMTDKFRKDNDCIRIRYIYDGKEAKELKDKYHIDEVAGRVNEENMAINLLNWLSDHVYHKGDYGNKYSVNNALDLLSYSYNKGSK</sequence>
<keyword evidence="2" id="KW-1185">Reference proteome</keyword>
<dbReference type="Proteomes" id="UP000000814">
    <property type="component" value="Chromosome"/>
</dbReference>
<dbReference type="KEGG" id="cac:CA_C2369"/>
<dbReference type="HOGENOM" id="CLU_2367817_0_0_9"/>
<accession>Q97GJ7</accession>
<proteinExistence type="predicted"/>
<dbReference type="AlphaFoldDB" id="Q97GJ7"/>
<gene>
    <name evidence="1" type="ordered locus">CA_C2369</name>
</gene>
<evidence type="ECO:0000313" key="2">
    <source>
        <dbReference type="Proteomes" id="UP000000814"/>
    </source>
</evidence>
<dbReference type="PATRIC" id="fig|272562.8.peg.2566"/>
<dbReference type="EMBL" id="AE001437">
    <property type="protein sequence ID" value="AAK80325.1"/>
    <property type="molecule type" value="Genomic_DNA"/>
</dbReference>
<reference evidence="1 2" key="1">
    <citation type="journal article" date="2001" name="J. Bacteriol.">
        <title>Genome sequence and comparative analysis of the solvent-producing bacterium Clostridium acetobutylicum.</title>
        <authorList>
            <person name="Nolling J."/>
            <person name="Breton G."/>
            <person name="Omelchenko M.V."/>
            <person name="Makarova K.S."/>
            <person name="Zeng Q."/>
            <person name="Gibson R."/>
            <person name="Lee H.M."/>
            <person name="Dubois J."/>
            <person name="Qiu D."/>
            <person name="Hitti J."/>
            <person name="Wolf Y.I."/>
            <person name="Tatusov R.L."/>
            <person name="Sabathe F."/>
            <person name="Doucette-Stamm L."/>
            <person name="Soucaille P."/>
            <person name="Daly M.J."/>
            <person name="Bennett G.N."/>
            <person name="Koonin E.V."/>
            <person name="Smith D.R."/>
        </authorList>
    </citation>
    <scope>NUCLEOTIDE SEQUENCE [LARGE SCALE GENOMIC DNA]</scope>
    <source>
        <strain evidence="2">ATCC 824 / DSM 792 / JCM 1419 / LMG 5710 / VKM B-1787</strain>
    </source>
</reference>
<dbReference type="PIR" id="B97192">
    <property type="entry name" value="B97192"/>
</dbReference>
<name>Q97GJ7_CLOAB</name>
<dbReference type="STRING" id="272562.CA_C2369"/>
<evidence type="ECO:0000313" key="1">
    <source>
        <dbReference type="EMBL" id="AAK80325.1"/>
    </source>
</evidence>